<evidence type="ECO:0000259" key="2">
    <source>
        <dbReference type="Pfam" id="PF21743"/>
    </source>
</evidence>
<feature type="region of interest" description="Disordered" evidence="1">
    <location>
        <begin position="1"/>
        <end position="24"/>
    </location>
</feature>
<organism evidence="3 4">
    <name type="scientific">Durusdinium trenchii</name>
    <dbReference type="NCBI Taxonomy" id="1381693"/>
    <lineage>
        <taxon>Eukaryota</taxon>
        <taxon>Sar</taxon>
        <taxon>Alveolata</taxon>
        <taxon>Dinophyceae</taxon>
        <taxon>Suessiales</taxon>
        <taxon>Symbiodiniaceae</taxon>
        <taxon>Durusdinium</taxon>
    </lineage>
</organism>
<dbReference type="Proteomes" id="UP001642464">
    <property type="component" value="Unassembled WGS sequence"/>
</dbReference>
<proteinExistence type="predicted"/>
<dbReference type="InterPro" id="IPR047365">
    <property type="entry name" value="Tudor_AtPTM-like"/>
</dbReference>
<feature type="domain" description="PTM/DIR17-like Tudor" evidence="2">
    <location>
        <begin position="32"/>
        <end position="80"/>
    </location>
</feature>
<evidence type="ECO:0000313" key="4">
    <source>
        <dbReference type="Proteomes" id="UP001642464"/>
    </source>
</evidence>
<comment type="caution">
    <text evidence="3">The sequence shown here is derived from an EMBL/GenBank/DDBJ whole genome shotgun (WGS) entry which is preliminary data.</text>
</comment>
<reference evidence="3 4" key="1">
    <citation type="submission" date="2024-02" db="EMBL/GenBank/DDBJ databases">
        <authorList>
            <person name="Chen Y."/>
            <person name="Shah S."/>
            <person name="Dougan E. K."/>
            <person name="Thang M."/>
            <person name="Chan C."/>
        </authorList>
    </citation>
    <scope>NUCLEOTIDE SEQUENCE [LARGE SCALE GENOMIC DNA]</scope>
</reference>
<dbReference type="Pfam" id="PF21743">
    <property type="entry name" value="PTM_DIR17_Tudor"/>
    <property type="match status" value="1"/>
</dbReference>
<evidence type="ECO:0000256" key="1">
    <source>
        <dbReference type="SAM" id="MobiDB-lite"/>
    </source>
</evidence>
<gene>
    <name evidence="3" type="ORF">SCF082_LOCUS50646</name>
</gene>
<name>A0ABP0S9E1_9DINO</name>
<accession>A0ABP0S9E1</accession>
<evidence type="ECO:0000313" key="3">
    <source>
        <dbReference type="EMBL" id="CAK9108951.1"/>
    </source>
</evidence>
<dbReference type="EMBL" id="CAXAMM010043195">
    <property type="protein sequence ID" value="CAK9108951.1"/>
    <property type="molecule type" value="Genomic_DNA"/>
</dbReference>
<sequence>MDPQEQGGDLNEELEDIPPAEKEVDPLRHAQIRREVNGKEYFGHVEEIEQGKITKERLYRIKYEDGDLEHLTPEQVKEMLIESALQEAFSMGLQ</sequence>
<keyword evidence="4" id="KW-1185">Reference proteome</keyword>
<protein>
    <recommendedName>
        <fullName evidence="2">PTM/DIR17-like Tudor domain-containing protein</fullName>
    </recommendedName>
</protein>